<evidence type="ECO:0000313" key="2">
    <source>
        <dbReference type="EMBL" id="KAG9448177.1"/>
    </source>
</evidence>
<accession>A0AAV7EH70</accession>
<name>A0AAV7EH70_ARIFI</name>
<proteinExistence type="predicted"/>
<feature type="compositionally biased region" description="Basic and acidic residues" evidence="1">
    <location>
        <begin position="90"/>
        <end position="108"/>
    </location>
</feature>
<dbReference type="AlphaFoldDB" id="A0AAV7EH70"/>
<evidence type="ECO:0000313" key="3">
    <source>
        <dbReference type="Proteomes" id="UP000825729"/>
    </source>
</evidence>
<evidence type="ECO:0000256" key="1">
    <source>
        <dbReference type="SAM" id="MobiDB-lite"/>
    </source>
</evidence>
<reference evidence="2 3" key="1">
    <citation type="submission" date="2021-07" db="EMBL/GenBank/DDBJ databases">
        <title>The Aristolochia fimbriata genome: insights into angiosperm evolution, floral development and chemical biosynthesis.</title>
        <authorList>
            <person name="Jiao Y."/>
        </authorList>
    </citation>
    <scope>NUCLEOTIDE SEQUENCE [LARGE SCALE GENOMIC DNA]</scope>
    <source>
        <strain evidence="2">IBCAS-2021</strain>
        <tissue evidence="2">Leaf</tissue>
    </source>
</reference>
<protein>
    <submittedName>
        <fullName evidence="2">Uncharacterized protein</fullName>
    </submittedName>
</protein>
<gene>
    <name evidence="2" type="ORF">H6P81_014305</name>
</gene>
<organism evidence="2 3">
    <name type="scientific">Aristolochia fimbriata</name>
    <name type="common">White veined hardy Dutchman's pipe vine</name>
    <dbReference type="NCBI Taxonomy" id="158543"/>
    <lineage>
        <taxon>Eukaryota</taxon>
        <taxon>Viridiplantae</taxon>
        <taxon>Streptophyta</taxon>
        <taxon>Embryophyta</taxon>
        <taxon>Tracheophyta</taxon>
        <taxon>Spermatophyta</taxon>
        <taxon>Magnoliopsida</taxon>
        <taxon>Magnoliidae</taxon>
        <taxon>Piperales</taxon>
        <taxon>Aristolochiaceae</taxon>
        <taxon>Aristolochia</taxon>
    </lineage>
</organism>
<sequence length="402" mass="44858">MVVFRSGSPFYRIQRANAPFRSLSFLSIIGKVGSRLSLSAAALSSPRVAPATSRDLEFSDEQVKTELIHSKSTRLKEPASINEFETCTGSREKGKKPDLRGRVDRDESSAELGQQIISSADEINELKKKPRVPKEEVECLRENVISKDNVKCRKAGKKAAGLHSLFANRQRPDRKVPVPNDITFSRSTELRPSTQVANCREGHSPGVVMFVDALFKEGYLNDTSILQEEGLNFDHLSNARVQGSLKSAAERFGRDHQDIAKWLSGSQLKKVALFGCPSIERKTVFAAKTLRSFFSIQEDVVCRACKLRSSCKFVNQRVSKIEKLILEDALRVLLILGLHLLPQQLVLSDEVKSAIDNLLQESVQRSEYPCFHLNAGHPPSVKETGMRGFFIYTVLNFLVRGG</sequence>
<keyword evidence="3" id="KW-1185">Reference proteome</keyword>
<dbReference type="Proteomes" id="UP000825729">
    <property type="component" value="Unassembled WGS sequence"/>
</dbReference>
<feature type="region of interest" description="Disordered" evidence="1">
    <location>
        <begin position="87"/>
        <end position="110"/>
    </location>
</feature>
<comment type="caution">
    <text evidence="2">The sequence shown here is derived from an EMBL/GenBank/DDBJ whole genome shotgun (WGS) entry which is preliminary data.</text>
</comment>
<dbReference type="EMBL" id="JAINDJ010000005">
    <property type="protein sequence ID" value="KAG9448177.1"/>
    <property type="molecule type" value="Genomic_DNA"/>
</dbReference>